<evidence type="ECO:0000256" key="11">
    <source>
        <dbReference type="RuleBase" id="RU003357"/>
    </source>
</evidence>
<keyword evidence="7 10" id="KW-0472">Membrane</keyword>
<dbReference type="GO" id="GO:0009279">
    <property type="term" value="C:cell outer membrane"/>
    <property type="evidence" value="ECO:0007669"/>
    <property type="project" value="UniProtKB-SubCell"/>
</dbReference>
<keyword evidence="9 10" id="KW-0998">Cell outer membrane</keyword>
<evidence type="ECO:0000256" key="2">
    <source>
        <dbReference type="ARBA" id="ARBA00022448"/>
    </source>
</evidence>
<dbReference type="Proteomes" id="UP001139125">
    <property type="component" value="Unassembled WGS sequence"/>
</dbReference>
<evidence type="ECO:0000256" key="1">
    <source>
        <dbReference type="ARBA" id="ARBA00004571"/>
    </source>
</evidence>
<evidence type="ECO:0000256" key="10">
    <source>
        <dbReference type="PROSITE-ProRule" id="PRU01360"/>
    </source>
</evidence>
<evidence type="ECO:0000256" key="3">
    <source>
        <dbReference type="ARBA" id="ARBA00022452"/>
    </source>
</evidence>
<keyword evidence="3 10" id="KW-1134">Transmembrane beta strand</keyword>
<keyword evidence="5 12" id="KW-0732">Signal</keyword>
<evidence type="ECO:0000256" key="5">
    <source>
        <dbReference type="ARBA" id="ARBA00022729"/>
    </source>
</evidence>
<evidence type="ECO:0000313" key="16">
    <source>
        <dbReference type="Proteomes" id="UP001139125"/>
    </source>
</evidence>
<keyword evidence="16" id="KW-1185">Reference proteome</keyword>
<evidence type="ECO:0000256" key="8">
    <source>
        <dbReference type="ARBA" id="ARBA00023170"/>
    </source>
</evidence>
<evidence type="ECO:0000256" key="7">
    <source>
        <dbReference type="ARBA" id="ARBA00023136"/>
    </source>
</evidence>
<comment type="similarity">
    <text evidence="10 11">Belongs to the TonB-dependent receptor family.</text>
</comment>
<keyword evidence="6 11" id="KW-0798">TonB box</keyword>
<dbReference type="Gene3D" id="2.60.40.1120">
    <property type="entry name" value="Carboxypeptidase-like, regulatory domain"/>
    <property type="match status" value="1"/>
</dbReference>
<dbReference type="SUPFAM" id="SSF56935">
    <property type="entry name" value="Porins"/>
    <property type="match status" value="1"/>
</dbReference>
<feature type="domain" description="TonB-dependent receptor-like beta-barrel" evidence="13">
    <location>
        <begin position="354"/>
        <end position="828"/>
    </location>
</feature>
<evidence type="ECO:0000256" key="9">
    <source>
        <dbReference type="ARBA" id="ARBA00023237"/>
    </source>
</evidence>
<dbReference type="InterPro" id="IPR012910">
    <property type="entry name" value="Plug_dom"/>
</dbReference>
<dbReference type="GO" id="GO:0015344">
    <property type="term" value="F:siderophore uptake transmembrane transporter activity"/>
    <property type="evidence" value="ECO:0007669"/>
    <property type="project" value="TreeGrafter"/>
</dbReference>
<dbReference type="PANTHER" id="PTHR30069">
    <property type="entry name" value="TONB-DEPENDENT OUTER MEMBRANE RECEPTOR"/>
    <property type="match status" value="1"/>
</dbReference>
<evidence type="ECO:0000256" key="12">
    <source>
        <dbReference type="SAM" id="SignalP"/>
    </source>
</evidence>
<dbReference type="Gene3D" id="2.40.170.20">
    <property type="entry name" value="TonB-dependent receptor, beta-barrel domain"/>
    <property type="match status" value="1"/>
</dbReference>
<feature type="domain" description="TonB-dependent receptor plug" evidence="14">
    <location>
        <begin position="120"/>
        <end position="211"/>
    </location>
</feature>
<dbReference type="Pfam" id="PF07715">
    <property type="entry name" value="Plug"/>
    <property type="match status" value="1"/>
</dbReference>
<gene>
    <name evidence="15" type="ORF">NM125_15230</name>
</gene>
<dbReference type="InterPro" id="IPR008969">
    <property type="entry name" value="CarboxyPept-like_regulatory"/>
</dbReference>
<dbReference type="Gene3D" id="2.170.130.10">
    <property type="entry name" value="TonB-dependent receptor, plug domain"/>
    <property type="match status" value="1"/>
</dbReference>
<evidence type="ECO:0000313" key="15">
    <source>
        <dbReference type="EMBL" id="MCP9292942.1"/>
    </source>
</evidence>
<evidence type="ECO:0000256" key="4">
    <source>
        <dbReference type="ARBA" id="ARBA00022692"/>
    </source>
</evidence>
<comment type="caution">
    <text evidence="15">The sequence shown here is derived from an EMBL/GenBank/DDBJ whole genome shotgun (WGS) entry which is preliminary data.</text>
</comment>
<dbReference type="SUPFAM" id="SSF49464">
    <property type="entry name" value="Carboxypeptidase regulatory domain-like"/>
    <property type="match status" value="1"/>
</dbReference>
<dbReference type="PROSITE" id="PS52016">
    <property type="entry name" value="TONB_DEPENDENT_REC_3"/>
    <property type="match status" value="1"/>
</dbReference>
<sequence>MRYLFILFFSLTTATAFAQYGKIRGVVTDFETGETIIGASVIIEGTTKGDATDVNGEYIITGVEPGSYNLLVSYIGYSQTTVQDVRVSIDLTTEINVELRAQVLEGEEVTVTAGRELIRKDVTASLSSVTSDQIEAIPVENFSEVVELQAGVVDGHFRGGRTGEVGYWVDGVPVTDVFDGSLSAGVENSSVKEVQVVTGAFNAEYGQAMSGIVNIVTKDGSNNFTGSVNTFLGDYASTRTDLYRGIGQINPIAVRNLEASLDGPIIKDKLFFFVSGRYFGNDGWFYGREVFDYNDVGINSLGQLGLVDTLGSGDSSLVNMNPYEKLNAQMKLTWRPVSGVKIAANAIFGGEEFQNYNHSAQFMPQFSRQEFTRNYSAYLKGTHTLSSNTYYDVSVSNTYKMYESYLFEDPNDSRYLPNDYAGFRASNITSNFIVGGTDNGRTSRETSTLIGKFDITSQVNSANQIKSGVEYRYHTLKYSDKTSIVNNPNGGVATVFVNSKYDVNPIEISGYIQDKVEIGNLIINAGVRFDYFDSNFKVFTDPTDPNVVFEEQRPEDESQVFESSEPTWQFSPRLGIAFPISQTGALHFSYGHFFQIPNFNLLYQNPFFRLGSGSGLIGLLGNANLKPQKTINGELGYKQELTSSSAVEVTAFFRDIRNLAGTATDPTVVDGTSVRYGIVKNSDFGFIKGVVLSFEQALSSGLFFTADYTFQIAKGNASDPSQAYNAAAAKTELEKRIVPLDWDQLHTVNLTANYTSRNGWGFGAIFNAGSGFPYTPDYTLRSGTTPPSVNPLNSQRRPPKYNLDLNLTKNFEMAGNQRLQVYAKIDNVLDTGNEQGVFSDTGTAEYSLYRNEDLKTFRGDIRYLNENYDRPDFYNEPRRVVFGVRYNF</sequence>
<evidence type="ECO:0000259" key="14">
    <source>
        <dbReference type="Pfam" id="PF07715"/>
    </source>
</evidence>
<protein>
    <submittedName>
        <fullName evidence="15">TonB-dependent receptor</fullName>
    </submittedName>
</protein>
<name>A0A9X2L631_9BACT</name>
<evidence type="ECO:0000256" key="6">
    <source>
        <dbReference type="ARBA" id="ARBA00023077"/>
    </source>
</evidence>
<keyword evidence="4 10" id="KW-0812">Transmembrane</keyword>
<dbReference type="InterPro" id="IPR000531">
    <property type="entry name" value="Beta-barrel_TonB"/>
</dbReference>
<proteinExistence type="inferred from homology"/>
<reference evidence="15" key="1">
    <citation type="submission" date="2022-06" db="EMBL/GenBank/DDBJ databases">
        <title>Gracilimonas sp. CAU 1638 isolated from sea sediment.</title>
        <authorList>
            <person name="Kim W."/>
        </authorList>
    </citation>
    <scope>NUCLEOTIDE SEQUENCE</scope>
    <source>
        <strain evidence="15">CAU 1638</strain>
    </source>
</reference>
<comment type="subcellular location">
    <subcellularLocation>
        <location evidence="1 10">Cell outer membrane</location>
        <topology evidence="1 10">Multi-pass membrane protein</topology>
    </subcellularLocation>
</comment>
<keyword evidence="8 15" id="KW-0675">Receptor</keyword>
<feature type="chain" id="PRO_5041000874" evidence="12">
    <location>
        <begin position="19"/>
        <end position="888"/>
    </location>
</feature>
<accession>A0A9X2L631</accession>
<dbReference type="Pfam" id="PF00593">
    <property type="entry name" value="TonB_dep_Rec_b-barrel"/>
    <property type="match status" value="1"/>
</dbReference>
<dbReference type="PANTHER" id="PTHR30069:SF29">
    <property type="entry name" value="HEMOGLOBIN AND HEMOGLOBIN-HAPTOGLOBIN-BINDING PROTEIN 1-RELATED"/>
    <property type="match status" value="1"/>
</dbReference>
<dbReference type="InterPro" id="IPR036942">
    <property type="entry name" value="Beta-barrel_TonB_sf"/>
</dbReference>
<feature type="signal peptide" evidence="12">
    <location>
        <begin position="1"/>
        <end position="18"/>
    </location>
</feature>
<dbReference type="AlphaFoldDB" id="A0A9X2L631"/>
<dbReference type="GO" id="GO:0044718">
    <property type="term" value="P:siderophore transmembrane transport"/>
    <property type="evidence" value="ECO:0007669"/>
    <property type="project" value="TreeGrafter"/>
</dbReference>
<organism evidence="15 16">
    <name type="scientific">Gracilimonas sediminicola</name>
    <dbReference type="NCBI Taxonomy" id="2952158"/>
    <lineage>
        <taxon>Bacteria</taxon>
        <taxon>Pseudomonadati</taxon>
        <taxon>Balneolota</taxon>
        <taxon>Balneolia</taxon>
        <taxon>Balneolales</taxon>
        <taxon>Balneolaceae</taxon>
        <taxon>Gracilimonas</taxon>
    </lineage>
</organism>
<dbReference type="Pfam" id="PF13715">
    <property type="entry name" value="CarbopepD_reg_2"/>
    <property type="match status" value="1"/>
</dbReference>
<dbReference type="InterPro" id="IPR037066">
    <property type="entry name" value="Plug_dom_sf"/>
</dbReference>
<dbReference type="InterPro" id="IPR039426">
    <property type="entry name" value="TonB-dep_rcpt-like"/>
</dbReference>
<evidence type="ECO:0000259" key="13">
    <source>
        <dbReference type="Pfam" id="PF00593"/>
    </source>
</evidence>
<keyword evidence="2 10" id="KW-0813">Transport</keyword>
<dbReference type="EMBL" id="JANDBC010000003">
    <property type="protein sequence ID" value="MCP9292942.1"/>
    <property type="molecule type" value="Genomic_DNA"/>
</dbReference>
<dbReference type="RefSeq" id="WP_255135842.1">
    <property type="nucleotide sequence ID" value="NZ_JANDBC010000003.1"/>
</dbReference>